<feature type="repeat" description="PPR" evidence="2">
    <location>
        <begin position="213"/>
        <end position="247"/>
    </location>
</feature>
<gene>
    <name evidence="3" type="ORF">VitviT2T_004728</name>
</gene>
<organism evidence="3 4">
    <name type="scientific">Vitis vinifera</name>
    <name type="common">Grape</name>
    <dbReference type="NCBI Taxonomy" id="29760"/>
    <lineage>
        <taxon>Eukaryota</taxon>
        <taxon>Viridiplantae</taxon>
        <taxon>Streptophyta</taxon>
        <taxon>Embryophyta</taxon>
        <taxon>Tracheophyta</taxon>
        <taxon>Spermatophyta</taxon>
        <taxon>Magnoliopsida</taxon>
        <taxon>eudicotyledons</taxon>
        <taxon>Gunneridae</taxon>
        <taxon>Pentapetalae</taxon>
        <taxon>rosids</taxon>
        <taxon>Vitales</taxon>
        <taxon>Vitaceae</taxon>
        <taxon>Viteae</taxon>
        <taxon>Vitis</taxon>
    </lineage>
</organism>
<feature type="repeat" description="PPR" evidence="2">
    <location>
        <begin position="385"/>
        <end position="419"/>
    </location>
</feature>
<accession>A0ABY9BR38</accession>
<dbReference type="Pfam" id="PF13041">
    <property type="entry name" value="PPR_2"/>
    <property type="match status" value="1"/>
</dbReference>
<dbReference type="Pfam" id="PF01535">
    <property type="entry name" value="PPR"/>
    <property type="match status" value="5"/>
</dbReference>
<dbReference type="PANTHER" id="PTHR47926:SF415">
    <property type="entry name" value="PENTATRICOPEPTIDE REPEAT-CONTAINING PROTEIN"/>
    <property type="match status" value="1"/>
</dbReference>
<dbReference type="Pfam" id="PF20431">
    <property type="entry name" value="E_motif"/>
    <property type="match status" value="1"/>
</dbReference>
<keyword evidence="1" id="KW-0677">Repeat</keyword>
<feature type="repeat" description="PPR" evidence="2">
    <location>
        <begin position="151"/>
        <end position="181"/>
    </location>
</feature>
<dbReference type="InterPro" id="IPR002885">
    <property type="entry name" value="PPR_rpt"/>
</dbReference>
<dbReference type="EMBL" id="CP126651">
    <property type="protein sequence ID" value="WJZ85177.1"/>
    <property type="molecule type" value="Genomic_DNA"/>
</dbReference>
<dbReference type="NCBIfam" id="TIGR00756">
    <property type="entry name" value="PPR"/>
    <property type="match status" value="7"/>
</dbReference>
<dbReference type="InterPro" id="IPR011990">
    <property type="entry name" value="TPR-like_helical_dom_sf"/>
</dbReference>
<feature type="repeat" description="PPR" evidence="2">
    <location>
        <begin position="314"/>
        <end position="348"/>
    </location>
</feature>
<proteinExistence type="predicted"/>
<evidence type="ECO:0000256" key="1">
    <source>
        <dbReference type="ARBA" id="ARBA00022737"/>
    </source>
</evidence>
<name>A0ABY9BR38_VITVI</name>
<dbReference type="InterPro" id="IPR046960">
    <property type="entry name" value="PPR_At4g14850-like_plant"/>
</dbReference>
<evidence type="ECO:0008006" key="5">
    <source>
        <dbReference type="Google" id="ProtNLM"/>
    </source>
</evidence>
<feature type="repeat" description="PPR" evidence="2">
    <location>
        <begin position="182"/>
        <end position="212"/>
    </location>
</feature>
<reference evidence="3 4" key="1">
    <citation type="journal article" date="2023" name="Hortic Res">
        <title>The complete reference genome for grapevine (Vitis vinifera L.) genetics and breeding.</title>
        <authorList>
            <person name="Shi X."/>
            <person name="Cao S."/>
            <person name="Wang X."/>
            <person name="Huang S."/>
            <person name="Wang Y."/>
            <person name="Liu Z."/>
            <person name="Liu W."/>
            <person name="Leng X."/>
            <person name="Peng Y."/>
            <person name="Wang N."/>
            <person name="Wang Y."/>
            <person name="Ma Z."/>
            <person name="Xu X."/>
            <person name="Zhang F."/>
            <person name="Xue H."/>
            <person name="Zhong H."/>
            <person name="Wang Y."/>
            <person name="Zhang K."/>
            <person name="Velt A."/>
            <person name="Avia K."/>
            <person name="Holtgrawe D."/>
            <person name="Grimplet J."/>
            <person name="Matus J.T."/>
            <person name="Ware D."/>
            <person name="Wu X."/>
            <person name="Wang H."/>
            <person name="Liu C."/>
            <person name="Fang Y."/>
            <person name="Rustenholz C."/>
            <person name="Cheng Z."/>
            <person name="Xiao H."/>
            <person name="Zhou Y."/>
        </authorList>
    </citation>
    <scope>NUCLEOTIDE SEQUENCE [LARGE SCALE GENOMIC DNA]</scope>
    <source>
        <strain evidence="4">cv. Pinot noir / PN40024</strain>
        <tissue evidence="3">Leaf</tissue>
    </source>
</reference>
<feature type="repeat" description="PPR" evidence="2">
    <location>
        <begin position="283"/>
        <end position="313"/>
    </location>
</feature>
<dbReference type="PROSITE" id="PS51375">
    <property type="entry name" value="PPR"/>
    <property type="match status" value="6"/>
</dbReference>
<dbReference type="InterPro" id="IPR046848">
    <property type="entry name" value="E_motif"/>
</dbReference>
<dbReference type="SUPFAM" id="SSF48452">
    <property type="entry name" value="TPR-like"/>
    <property type="match status" value="1"/>
</dbReference>
<protein>
    <recommendedName>
        <fullName evidence="5">Pentatricopeptide repeat-containing protein</fullName>
    </recommendedName>
</protein>
<evidence type="ECO:0000256" key="2">
    <source>
        <dbReference type="PROSITE-ProRule" id="PRU00708"/>
    </source>
</evidence>
<sequence length="537" mass="60750">MARKLRALKIREMEDMFVPILKDCPNIVELKKIHAHIVKFSLSQSSFLVTKMVDVCNHYGETEYANLLFKGVADPNAFLYNAMIRAYKHNKVYVLAITVYKQMLGNPHGENPIFPDKFTFPFVVKSCAGLMCYDLGKQVHGHVFKFGQKSNTVVENSLVEMYVKCDSLDDAHRVFEEMTERDAVSWNTLISGHVRLGQMRRARAIFEEMQDKTIFSWTAIVSGYARIGCYADALEFFRRMQMVGIEPDEISLVSVLPDCAQLGALELGKWIHIYADKAGFLRNICVCNALIEMYAKCGSIDQGRRLFDQMKERDVISWSTMIVGLANHGRAREAIELFQEMQKAKIEPSIITFVGLLTACAHAGLLNEGLRYFESMKRDYNIEPGVEHYGCLVNLLGLSGRLDQALELVKKMPRKPDSPIWGSLLSSCRSHGNLKIAVIAMEHLLELEPADTGNYVLLSNLYADLGKWDGVSRMRKLMRSKSMKKTPGCSSIEVDNMVQEFASGDDSKPFSKAICRVLKLLVMHQSKIIEIMVHDIS</sequence>
<evidence type="ECO:0000313" key="3">
    <source>
        <dbReference type="EMBL" id="WJZ85177.1"/>
    </source>
</evidence>
<evidence type="ECO:0000313" key="4">
    <source>
        <dbReference type="Proteomes" id="UP001227230"/>
    </source>
</evidence>
<keyword evidence="4" id="KW-1185">Reference proteome</keyword>
<dbReference type="Gene3D" id="1.25.40.10">
    <property type="entry name" value="Tetratricopeptide repeat domain"/>
    <property type="match status" value="3"/>
</dbReference>
<dbReference type="PANTHER" id="PTHR47926">
    <property type="entry name" value="PENTATRICOPEPTIDE REPEAT-CONTAINING PROTEIN"/>
    <property type="match status" value="1"/>
</dbReference>
<dbReference type="Proteomes" id="UP001227230">
    <property type="component" value="Chromosome 4"/>
</dbReference>